<dbReference type="EMBL" id="JAAIUW010000007">
    <property type="protein sequence ID" value="KAF7824335.1"/>
    <property type="molecule type" value="Genomic_DNA"/>
</dbReference>
<organism evidence="1 2">
    <name type="scientific">Senna tora</name>
    <dbReference type="NCBI Taxonomy" id="362788"/>
    <lineage>
        <taxon>Eukaryota</taxon>
        <taxon>Viridiplantae</taxon>
        <taxon>Streptophyta</taxon>
        <taxon>Embryophyta</taxon>
        <taxon>Tracheophyta</taxon>
        <taxon>Spermatophyta</taxon>
        <taxon>Magnoliopsida</taxon>
        <taxon>eudicotyledons</taxon>
        <taxon>Gunneridae</taxon>
        <taxon>Pentapetalae</taxon>
        <taxon>rosids</taxon>
        <taxon>fabids</taxon>
        <taxon>Fabales</taxon>
        <taxon>Fabaceae</taxon>
        <taxon>Caesalpinioideae</taxon>
        <taxon>Cassia clade</taxon>
        <taxon>Senna</taxon>
    </lineage>
</organism>
<proteinExistence type="predicted"/>
<accession>A0A834TPS4</accession>
<keyword evidence="2" id="KW-1185">Reference proteome</keyword>
<gene>
    <name evidence="1" type="ORF">G2W53_022479</name>
</gene>
<dbReference type="Proteomes" id="UP000634136">
    <property type="component" value="Unassembled WGS sequence"/>
</dbReference>
<evidence type="ECO:0000313" key="1">
    <source>
        <dbReference type="EMBL" id="KAF7824335.1"/>
    </source>
</evidence>
<name>A0A834TPS4_9FABA</name>
<dbReference type="AlphaFoldDB" id="A0A834TPS4"/>
<comment type="caution">
    <text evidence="1">The sequence shown here is derived from an EMBL/GenBank/DDBJ whole genome shotgun (WGS) entry which is preliminary data.</text>
</comment>
<reference evidence="1" key="1">
    <citation type="submission" date="2020-09" db="EMBL/GenBank/DDBJ databases">
        <title>Genome-Enabled Discovery of Anthraquinone Biosynthesis in Senna tora.</title>
        <authorList>
            <person name="Kang S.-H."/>
            <person name="Pandey R.P."/>
            <person name="Lee C.-M."/>
            <person name="Sim J.-S."/>
            <person name="Jeong J.-T."/>
            <person name="Choi B.-S."/>
            <person name="Jung M."/>
            <person name="Ginzburg D."/>
            <person name="Zhao K."/>
            <person name="Won S.Y."/>
            <person name="Oh T.-J."/>
            <person name="Yu Y."/>
            <person name="Kim N.-H."/>
            <person name="Lee O.R."/>
            <person name="Lee T.-H."/>
            <person name="Bashyal P."/>
            <person name="Kim T.-S."/>
            <person name="Lee W.-H."/>
            <person name="Kawkins C."/>
            <person name="Kim C.-K."/>
            <person name="Kim J.S."/>
            <person name="Ahn B.O."/>
            <person name="Rhee S.Y."/>
            <person name="Sohng J.K."/>
        </authorList>
    </citation>
    <scope>NUCLEOTIDE SEQUENCE</scope>
    <source>
        <tissue evidence="1">Leaf</tissue>
    </source>
</reference>
<sequence length="66" mass="7367">MRSQPLELEGVIVMSYKSRPASSRVAIVSKWDTRNPIWSRATEVVTPAVKVGPQRINSNSDKSNQI</sequence>
<protein>
    <submittedName>
        <fullName evidence="1">Uncharacterized protein</fullName>
    </submittedName>
</protein>
<evidence type="ECO:0000313" key="2">
    <source>
        <dbReference type="Proteomes" id="UP000634136"/>
    </source>
</evidence>